<gene>
    <name evidence="3" type="ORF">LCGC14_2917480</name>
</gene>
<evidence type="ECO:0000259" key="2">
    <source>
        <dbReference type="Pfam" id="PF13439"/>
    </source>
</evidence>
<dbReference type="PANTHER" id="PTHR45947">
    <property type="entry name" value="SULFOQUINOVOSYL TRANSFERASE SQD2"/>
    <property type="match status" value="1"/>
</dbReference>
<dbReference type="InterPro" id="IPR001296">
    <property type="entry name" value="Glyco_trans_1"/>
</dbReference>
<dbReference type="GO" id="GO:0016757">
    <property type="term" value="F:glycosyltransferase activity"/>
    <property type="evidence" value="ECO:0007669"/>
    <property type="project" value="InterPro"/>
</dbReference>
<dbReference type="InterPro" id="IPR050194">
    <property type="entry name" value="Glycosyltransferase_grp1"/>
</dbReference>
<dbReference type="SUPFAM" id="SSF53756">
    <property type="entry name" value="UDP-Glycosyltransferase/glycogen phosphorylase"/>
    <property type="match status" value="1"/>
</dbReference>
<dbReference type="EMBL" id="LAZR01057893">
    <property type="protein sequence ID" value="KKK71086.1"/>
    <property type="molecule type" value="Genomic_DNA"/>
</dbReference>
<proteinExistence type="predicted"/>
<protein>
    <recommendedName>
        <fullName evidence="4">Glycosyl transferase family 1 domain-containing protein</fullName>
    </recommendedName>
</protein>
<dbReference type="Pfam" id="PF00534">
    <property type="entry name" value="Glycos_transf_1"/>
    <property type="match status" value="1"/>
</dbReference>
<comment type="caution">
    <text evidence="3">The sequence shown here is derived from an EMBL/GenBank/DDBJ whole genome shotgun (WGS) entry which is preliminary data.</text>
</comment>
<organism evidence="3">
    <name type="scientific">marine sediment metagenome</name>
    <dbReference type="NCBI Taxonomy" id="412755"/>
    <lineage>
        <taxon>unclassified sequences</taxon>
        <taxon>metagenomes</taxon>
        <taxon>ecological metagenomes</taxon>
    </lineage>
</organism>
<name>A0A0F9AFS7_9ZZZZ</name>
<feature type="non-terminal residue" evidence="3">
    <location>
        <position position="1"/>
    </location>
</feature>
<feature type="non-terminal residue" evidence="3">
    <location>
        <position position="383"/>
    </location>
</feature>
<accession>A0A0F9AFS7</accession>
<dbReference type="Gene3D" id="3.40.50.2000">
    <property type="entry name" value="Glycogen Phosphorylase B"/>
    <property type="match status" value="2"/>
</dbReference>
<dbReference type="InterPro" id="IPR028098">
    <property type="entry name" value="Glyco_trans_4-like_N"/>
</dbReference>
<reference evidence="3" key="1">
    <citation type="journal article" date="2015" name="Nature">
        <title>Complex archaea that bridge the gap between prokaryotes and eukaryotes.</title>
        <authorList>
            <person name="Spang A."/>
            <person name="Saw J.H."/>
            <person name="Jorgensen S.L."/>
            <person name="Zaremba-Niedzwiedzka K."/>
            <person name="Martijn J."/>
            <person name="Lind A.E."/>
            <person name="van Eijk R."/>
            <person name="Schleper C."/>
            <person name="Guy L."/>
            <person name="Ettema T.J."/>
        </authorList>
    </citation>
    <scope>NUCLEOTIDE SEQUENCE</scope>
</reference>
<evidence type="ECO:0000313" key="3">
    <source>
        <dbReference type="EMBL" id="KKK71086.1"/>
    </source>
</evidence>
<sequence>VLDLSKNLRLRGHKTKIIVPRRKRSENYGKDVILLGTSFPIDFSGTQADFDINFNPISIERTLKREKFDVLHFHNFGFPSVFQILISPAAKETLNVLTFHSNIEGSTFLKHFPSFLYLLNRICQWKIDGVIGVAPLILNYFKYYKGPKKVISNGIDLDRFNINVSKIEKYCDDKINLLFLGRIEERKGLIYLLKAFKILNKKFSNLRLIIVGDGPLEQECKRFVRNNKLKEVIFEGRVSGSIAPYYRTADIFISPALYRESFGLVLLEAMACGAPVVAFANQGYKEVLKNKSSGRFLTKPKDYKALAKKIEVLIKTPSLREEVSKKGIKEVKQYSWQTVTDQILDFYNVCQKYKSQKENNGFSLEDTFKKLLTKDILEWVEKV</sequence>
<evidence type="ECO:0008006" key="4">
    <source>
        <dbReference type="Google" id="ProtNLM"/>
    </source>
</evidence>
<dbReference type="Pfam" id="PF13439">
    <property type="entry name" value="Glyco_transf_4"/>
    <property type="match status" value="1"/>
</dbReference>
<feature type="domain" description="Glycosyl transferase family 1" evidence="1">
    <location>
        <begin position="172"/>
        <end position="329"/>
    </location>
</feature>
<dbReference type="CDD" id="cd03801">
    <property type="entry name" value="GT4_PimA-like"/>
    <property type="match status" value="1"/>
</dbReference>
<evidence type="ECO:0000259" key="1">
    <source>
        <dbReference type="Pfam" id="PF00534"/>
    </source>
</evidence>
<dbReference type="AlphaFoldDB" id="A0A0F9AFS7"/>
<feature type="domain" description="Glycosyltransferase subfamily 4-like N-terminal" evidence="2">
    <location>
        <begin position="1"/>
        <end position="159"/>
    </location>
</feature>
<dbReference type="PANTHER" id="PTHR45947:SF3">
    <property type="entry name" value="SULFOQUINOVOSYL TRANSFERASE SQD2"/>
    <property type="match status" value="1"/>
</dbReference>